<evidence type="ECO:0000313" key="2">
    <source>
        <dbReference type="Proteomes" id="UP001153076"/>
    </source>
</evidence>
<sequence>MLLIEAERLGVLHGRTLRIMEAPLRRGCGRTEIRFLRSDSGKRPSMRRRAQMLKGPPPLQVMTSRVKPIGRGPSPLQTMTSRTFPLLHDPREMADFMRESFRLHWTSATRPPYPLPNDCQVLCRRFTLFDAERVAFDFELPKMLGIVSSFLAVDLKLTLEGLRWTSFEAWLSGTSHDLRELARASVKSRLAGCYLGKGSVLRAASFSIKGGDESPLTSDSLRISLTFRDKR</sequence>
<proteinExistence type="predicted"/>
<dbReference type="AlphaFoldDB" id="A0A9Q1Q9A0"/>
<keyword evidence="2" id="KW-1185">Reference proteome</keyword>
<comment type="caution">
    <text evidence="1">The sequence shown here is derived from an EMBL/GenBank/DDBJ whole genome shotgun (WGS) entry which is preliminary data.</text>
</comment>
<dbReference type="EMBL" id="JAKOGI010000556">
    <property type="protein sequence ID" value="KAJ8433169.1"/>
    <property type="molecule type" value="Genomic_DNA"/>
</dbReference>
<gene>
    <name evidence="1" type="ORF">Cgig2_023813</name>
</gene>
<protein>
    <submittedName>
        <fullName evidence="1">Uncharacterized protein</fullName>
    </submittedName>
</protein>
<accession>A0A9Q1Q9A0</accession>
<evidence type="ECO:0000313" key="1">
    <source>
        <dbReference type="EMBL" id="KAJ8433169.1"/>
    </source>
</evidence>
<organism evidence="1 2">
    <name type="scientific">Carnegiea gigantea</name>
    <dbReference type="NCBI Taxonomy" id="171969"/>
    <lineage>
        <taxon>Eukaryota</taxon>
        <taxon>Viridiplantae</taxon>
        <taxon>Streptophyta</taxon>
        <taxon>Embryophyta</taxon>
        <taxon>Tracheophyta</taxon>
        <taxon>Spermatophyta</taxon>
        <taxon>Magnoliopsida</taxon>
        <taxon>eudicotyledons</taxon>
        <taxon>Gunneridae</taxon>
        <taxon>Pentapetalae</taxon>
        <taxon>Caryophyllales</taxon>
        <taxon>Cactineae</taxon>
        <taxon>Cactaceae</taxon>
        <taxon>Cactoideae</taxon>
        <taxon>Echinocereeae</taxon>
        <taxon>Carnegiea</taxon>
    </lineage>
</organism>
<reference evidence="1" key="1">
    <citation type="submission" date="2022-04" db="EMBL/GenBank/DDBJ databases">
        <title>Carnegiea gigantea Genome sequencing and assembly v2.</title>
        <authorList>
            <person name="Copetti D."/>
            <person name="Sanderson M.J."/>
            <person name="Burquez A."/>
            <person name="Wojciechowski M.F."/>
        </authorList>
    </citation>
    <scope>NUCLEOTIDE SEQUENCE</scope>
    <source>
        <strain evidence="1">SGP5-SGP5p</strain>
        <tissue evidence="1">Aerial part</tissue>
    </source>
</reference>
<name>A0A9Q1Q9A0_9CARY</name>
<dbReference type="Proteomes" id="UP001153076">
    <property type="component" value="Unassembled WGS sequence"/>
</dbReference>